<accession>A0A6C0HPJ0</accession>
<dbReference type="EMBL" id="MN739994">
    <property type="protein sequence ID" value="QHT82015.1"/>
    <property type="molecule type" value="Genomic_DNA"/>
</dbReference>
<evidence type="ECO:0000313" key="3">
    <source>
        <dbReference type="EMBL" id="QHT82015.1"/>
    </source>
</evidence>
<evidence type="ECO:0000256" key="1">
    <source>
        <dbReference type="SAM" id="Coils"/>
    </source>
</evidence>
<name>A0A6C0HPJ0_9ZZZZ</name>
<evidence type="ECO:0000256" key="2">
    <source>
        <dbReference type="SAM" id="MobiDB-lite"/>
    </source>
</evidence>
<organism evidence="3">
    <name type="scientific">viral metagenome</name>
    <dbReference type="NCBI Taxonomy" id="1070528"/>
    <lineage>
        <taxon>unclassified sequences</taxon>
        <taxon>metagenomes</taxon>
        <taxon>organismal metagenomes</taxon>
    </lineage>
</organism>
<protein>
    <submittedName>
        <fullName evidence="3">Uncharacterized protein</fullName>
    </submittedName>
</protein>
<sequence>MTITYGNLIRIHTKQDTYKENVFFVEKCKSDELLLRAQDQSTFTLKLNDPELEDIEIVYVPAEEGYAQQHLLFPGKWVEVQFDAEGTDTIQGKIISSSGLLEILTENGTYYIPVLYGLPEEVFSIQEIIPPDIVLPEPETKMKARKVVESGEYKQEEEVETVENVEDEEGELGEIEEDAEVPLFYTREQETNDLVENLLLQIDEKKRNTYAMKKIYNVVHRYHELKQEYIRYDKGVYATQLPKDPYLSSFLQGNPLVTPASQSIKIKHSTYEDYDLPSYYTVLDEASMEREFDFKMPEFSPTSPFLAYLQAVLKPFQSLIVDKNVGAREHTQTYEEVYLLNELYSIPIDEPFVSSSLVVRPRSFMNSIHLLGDSVLTLSNHARVPYYDLLFRNHVDDYVVTEVEPSFVSSCEWSNPNKLTWYRNECTDYKEYIEKVMPTFDEFIDCYLNRDFVNFSQALKELEHFKISKMDVSLYQNLVKRIETNIQSLRTKEQQSRKDNMNPVETTVKRVSFLPELTQDYVALKDDGYYSMSEKMKYGLIDGYQYYMLQFLKNKPQLNLSEEELAQFMETVQKEFESPQEEVVHRHYLSEELMMEEKGRIVLQDISYEGKYIPAADYFAKKLIERREPLTYQEILDKLKHVLGGDPVEAHFDKSLVQFVKEFIAKTRVVNGSRAINMDGNTPYVWKDTEWVPESCSLDPDKKTGIKLVGKCDDHKREQFKKRVSEMIQSFKVDRLRQEEFRKVSLEDPIHKKRLQSIQQRKLLSDLVYENEKKFYKSLEQQQANATPVSPHLELRKRILMESQLELKYKALQLFISLYTKVGTDPNWFYCIETGVKLVPAFLLEIAEAFLRKDDYVDTLQRICDRQGVLSDQGDYYVDKHSGYPIKNITFDDGEDYTENGFKDIYHEVIATDEVFEKEMTEDEQIQKTSLLTLVRYTGFVLEENETHELMERIRNSTLLAGIEKKKGREQQQIYLYSLITHVLVYLQTMDRKKGASPMPHCKRSLAGFPLEDEEKLGGLEFVVCIAMELSKGTTLPWAAFKKVPKDNLLQMSVSFLKKYVLEIQEVKDQLQLRREQVVVEEPQETETFPWYRFSPRLYPFMPLNGNSTLPSIQQQVLSFRIQHKINEHVKSQDALLPNRLVNTCCYENNDTLDYFLKHTSVATELSQFKKLIQASHRQEDLLQSNLMYSAKPTQRRMVQMTGTIEDETIYKGIIQWFSMDSEFKEPNELKKYGITMPPDYNKKDSLAVKIDKLKRVKPISEELFMEMLKDHSLKMLKFVSEDKASTVVVEHPIDQWIRGKKDKELIDYCEEEAEKKILAILGTVKEKIFQKKYEDCLRINQRFKSEKKNGFLPADLEHTTFMSKILWNKIELILFILPQKLHHASSFYNGKVKDHMIPTRWNLNHKHKKMLEEYVEQYDGSMYSFVSDPEVLSVLDKWQKREPTMHFARWIKLKMSPKSKRSLYHYIYVSLLYELNTTDRLKQFLRVLITLLNAEDKTALNFDPTYINYLSDMSKKSEVEIKTDTLKQLTKEARKAQNTLKELKLGEWGLGLGKSIFKYDKNVYEDVYEEAMKIEKGMDKTAEESEIFGTYGLDDGENKEGNDGDEYF</sequence>
<reference evidence="3" key="1">
    <citation type="journal article" date="2020" name="Nature">
        <title>Giant virus diversity and host interactions through global metagenomics.</title>
        <authorList>
            <person name="Schulz F."/>
            <person name="Roux S."/>
            <person name="Paez-Espino D."/>
            <person name="Jungbluth S."/>
            <person name="Walsh D.A."/>
            <person name="Denef V.J."/>
            <person name="McMahon K.D."/>
            <person name="Konstantinidis K.T."/>
            <person name="Eloe-Fadrosh E.A."/>
            <person name="Kyrpides N.C."/>
            <person name="Woyke T."/>
        </authorList>
    </citation>
    <scope>NUCLEOTIDE SEQUENCE</scope>
    <source>
        <strain evidence="3">GVMAG-M-3300023184-160</strain>
    </source>
</reference>
<feature type="region of interest" description="Disordered" evidence="2">
    <location>
        <begin position="1590"/>
        <end position="1609"/>
    </location>
</feature>
<feature type="coiled-coil region" evidence="1">
    <location>
        <begin position="472"/>
        <end position="499"/>
    </location>
</feature>
<feature type="coiled-coil region" evidence="1">
    <location>
        <begin position="1520"/>
        <end position="1547"/>
    </location>
</feature>
<proteinExistence type="predicted"/>
<keyword evidence="1" id="KW-0175">Coiled coil</keyword>